<dbReference type="Proteomes" id="UP000215027">
    <property type="component" value="Plasmid III"/>
</dbReference>
<proteinExistence type="predicted"/>
<dbReference type="EMBL" id="LN890657">
    <property type="protein sequence ID" value="CUS06411.1"/>
    <property type="molecule type" value="Genomic_DNA"/>
</dbReference>
<reference evidence="1" key="1">
    <citation type="submission" date="2016-01" db="EMBL/GenBank/DDBJ databases">
        <authorList>
            <person name="Mcilroy J.S."/>
            <person name="Karst M S."/>
            <person name="Albertsen M."/>
        </authorList>
    </citation>
    <scope>NUCLEOTIDE SEQUENCE</scope>
    <source>
        <strain evidence="1">Cfx-K</strain>
        <plasmid evidence="1">III</plasmid>
    </source>
</reference>
<keyword evidence="2" id="KW-1185">Reference proteome</keyword>
<keyword evidence="1" id="KW-0614">Plasmid</keyword>
<dbReference type="RefSeq" id="WP_095045708.1">
    <property type="nucleotide sequence ID" value="NZ_LN890657.1"/>
</dbReference>
<gene>
    <name evidence="1" type="ORF">CFX0092_P0011</name>
</gene>
<sequence length="170" mass="19493">MMDISHLSEPEILDELQRLYRAECARADALAAENAALQAQLAELAPQPITTNPVKEDYYLITGHKEEAEIWYWEALSTETDDWEAGGRTRHYGGAWDTHLGNGDYKDISANGNEAWATHWRKIAWLDDNAIMIVQDERDDISPPPQEWPIPHGRGVRLEERVWEIGCFTY</sequence>
<evidence type="ECO:0000313" key="2">
    <source>
        <dbReference type="Proteomes" id="UP000215027"/>
    </source>
</evidence>
<accession>A0A160T7F1</accession>
<name>A0A160T7F1_9CHLR</name>
<dbReference type="AlphaFoldDB" id="A0A160T7F1"/>
<dbReference type="KEGG" id="pbf:CFX0092_P0011"/>
<geneLocation type="plasmid" evidence="1 2">
    <name>III</name>
</geneLocation>
<evidence type="ECO:0000313" key="1">
    <source>
        <dbReference type="EMBL" id="CUS06411.1"/>
    </source>
</evidence>
<protein>
    <submittedName>
        <fullName evidence="1">Uncharacterized protein</fullName>
    </submittedName>
</protein>
<organism evidence="1 2">
    <name type="scientific">Candidatus Promineifilum breve</name>
    <dbReference type="NCBI Taxonomy" id="1806508"/>
    <lineage>
        <taxon>Bacteria</taxon>
        <taxon>Bacillati</taxon>
        <taxon>Chloroflexota</taxon>
        <taxon>Ardenticatenia</taxon>
        <taxon>Candidatus Promineifilales</taxon>
        <taxon>Candidatus Promineifilaceae</taxon>
        <taxon>Candidatus Promineifilum</taxon>
    </lineage>
</organism>